<dbReference type="InterPro" id="IPR043128">
    <property type="entry name" value="Rev_trsase/Diguanyl_cyclase"/>
</dbReference>
<keyword evidence="2" id="KW-0175">Coiled coil</keyword>
<dbReference type="InterPro" id="IPR052163">
    <property type="entry name" value="DGC-Regulatory_Protein"/>
</dbReference>
<dbReference type="PROSITE" id="PS50887">
    <property type="entry name" value="GGDEF"/>
    <property type="match status" value="1"/>
</dbReference>
<dbReference type="SMART" id="SM00091">
    <property type="entry name" value="PAS"/>
    <property type="match status" value="2"/>
</dbReference>
<dbReference type="Pfam" id="PF00989">
    <property type="entry name" value="PAS"/>
    <property type="match status" value="2"/>
</dbReference>
<dbReference type="InterPro" id="IPR015168">
    <property type="entry name" value="SsuA/THI5"/>
</dbReference>
<dbReference type="InterPro" id="IPR029787">
    <property type="entry name" value="Nucleotide_cyclase"/>
</dbReference>
<dbReference type="Gene3D" id="3.30.70.270">
    <property type="match status" value="1"/>
</dbReference>
<dbReference type="PANTHER" id="PTHR46663:SF4">
    <property type="entry name" value="DIGUANYLATE CYCLASE DGCT-RELATED"/>
    <property type="match status" value="1"/>
</dbReference>
<evidence type="ECO:0000313" key="6">
    <source>
        <dbReference type="EMBL" id="EGV29521.1"/>
    </source>
</evidence>
<dbReference type="PROSITE" id="PS50113">
    <property type="entry name" value="PAC"/>
    <property type="match status" value="2"/>
</dbReference>
<dbReference type="NCBIfam" id="TIGR00254">
    <property type="entry name" value="GGDEF"/>
    <property type="match status" value="1"/>
</dbReference>
<dbReference type="GO" id="GO:0006355">
    <property type="term" value="P:regulation of DNA-templated transcription"/>
    <property type="evidence" value="ECO:0007669"/>
    <property type="project" value="InterPro"/>
</dbReference>
<dbReference type="InterPro" id="IPR000700">
    <property type="entry name" value="PAS-assoc_C"/>
</dbReference>
<evidence type="ECO:0000256" key="2">
    <source>
        <dbReference type="SAM" id="Coils"/>
    </source>
</evidence>
<dbReference type="Pfam" id="PF00990">
    <property type="entry name" value="GGDEF"/>
    <property type="match status" value="1"/>
</dbReference>
<comment type="cofactor">
    <cofactor evidence="1">
        <name>Mg(2+)</name>
        <dbReference type="ChEBI" id="CHEBI:18420"/>
    </cofactor>
</comment>
<dbReference type="Proteomes" id="UP000004200">
    <property type="component" value="Unassembled WGS sequence"/>
</dbReference>
<dbReference type="InterPro" id="IPR035965">
    <property type="entry name" value="PAS-like_dom_sf"/>
</dbReference>
<protein>
    <submittedName>
        <fullName evidence="6">Diguanylate cyclase with PAS/PAC sensor</fullName>
    </submittedName>
</protein>
<dbReference type="InterPro" id="IPR000014">
    <property type="entry name" value="PAS"/>
</dbReference>
<dbReference type="InterPro" id="IPR000160">
    <property type="entry name" value="GGDEF_dom"/>
</dbReference>
<dbReference type="Gene3D" id="3.40.190.10">
    <property type="entry name" value="Periplasmic binding protein-like II"/>
    <property type="match status" value="2"/>
</dbReference>
<evidence type="ECO:0000313" key="7">
    <source>
        <dbReference type="Proteomes" id="UP000004200"/>
    </source>
</evidence>
<comment type="caution">
    <text evidence="6">The sequence shown here is derived from an EMBL/GenBank/DDBJ whole genome shotgun (WGS) entry which is preliminary data.</text>
</comment>
<organism evidence="6 7">
    <name type="scientific">Thiorhodococcus drewsii AZ1</name>
    <dbReference type="NCBI Taxonomy" id="765913"/>
    <lineage>
        <taxon>Bacteria</taxon>
        <taxon>Pseudomonadati</taxon>
        <taxon>Pseudomonadota</taxon>
        <taxon>Gammaproteobacteria</taxon>
        <taxon>Chromatiales</taxon>
        <taxon>Chromatiaceae</taxon>
        <taxon>Thiorhodococcus</taxon>
    </lineage>
</organism>
<dbReference type="OrthoDB" id="9180959at2"/>
<feature type="domain" description="PAS" evidence="3">
    <location>
        <begin position="532"/>
        <end position="569"/>
    </location>
</feature>
<keyword evidence="7" id="KW-1185">Reference proteome</keyword>
<evidence type="ECO:0000259" key="4">
    <source>
        <dbReference type="PROSITE" id="PS50113"/>
    </source>
</evidence>
<feature type="domain" description="PAC" evidence="4">
    <location>
        <begin position="476"/>
        <end position="528"/>
    </location>
</feature>
<evidence type="ECO:0000259" key="3">
    <source>
        <dbReference type="PROSITE" id="PS50112"/>
    </source>
</evidence>
<dbReference type="CDD" id="cd00130">
    <property type="entry name" value="PAS"/>
    <property type="match status" value="2"/>
</dbReference>
<dbReference type="GO" id="GO:0003824">
    <property type="term" value="F:catalytic activity"/>
    <property type="evidence" value="ECO:0007669"/>
    <property type="project" value="UniProtKB-ARBA"/>
</dbReference>
<dbReference type="SUPFAM" id="SSF55785">
    <property type="entry name" value="PYP-like sensor domain (PAS domain)"/>
    <property type="match status" value="2"/>
</dbReference>
<dbReference type="FunFam" id="3.30.70.270:FF:000001">
    <property type="entry name" value="Diguanylate cyclase domain protein"/>
    <property type="match status" value="1"/>
</dbReference>
<dbReference type="EMBL" id="AFWT01000026">
    <property type="protein sequence ID" value="EGV29521.1"/>
    <property type="molecule type" value="Genomic_DNA"/>
</dbReference>
<dbReference type="Pfam" id="PF09084">
    <property type="entry name" value="NMT1"/>
    <property type="match status" value="1"/>
</dbReference>
<dbReference type="STRING" id="765913.ThidrDRAFT_3258"/>
<evidence type="ECO:0000259" key="5">
    <source>
        <dbReference type="PROSITE" id="PS50887"/>
    </source>
</evidence>
<name>G2E4P5_9GAMM</name>
<dbReference type="SMART" id="SM00086">
    <property type="entry name" value="PAC"/>
    <property type="match status" value="2"/>
</dbReference>
<gene>
    <name evidence="6" type="ORF">ThidrDRAFT_3258</name>
</gene>
<reference evidence="6 7" key="1">
    <citation type="submission" date="2011-06" db="EMBL/GenBank/DDBJ databases">
        <title>The draft genome of Thiorhodococcus drewsii AZ1.</title>
        <authorList>
            <consortium name="US DOE Joint Genome Institute (JGI-PGF)"/>
            <person name="Lucas S."/>
            <person name="Han J."/>
            <person name="Lapidus A."/>
            <person name="Cheng J.-F."/>
            <person name="Goodwin L."/>
            <person name="Pitluck S."/>
            <person name="Peters L."/>
            <person name="Land M.L."/>
            <person name="Hauser L."/>
            <person name="Vogl K."/>
            <person name="Liu Z."/>
            <person name="Imhoff J."/>
            <person name="Thiel V."/>
            <person name="Frigaard N.-U."/>
            <person name="Bryant D.A."/>
            <person name="Woyke T.J."/>
        </authorList>
    </citation>
    <scope>NUCLEOTIDE SEQUENCE [LARGE SCALE GENOMIC DNA]</scope>
    <source>
        <strain evidence="6 7">AZ1</strain>
    </source>
</reference>
<evidence type="ECO:0000256" key="1">
    <source>
        <dbReference type="ARBA" id="ARBA00001946"/>
    </source>
</evidence>
<dbReference type="InterPro" id="IPR001610">
    <property type="entry name" value="PAC"/>
</dbReference>
<sequence length="841" mass="95538">MIEPNGPPIRKGFSIVDSLERSARPSLGWRANWLEIAFVASVSLLFSPEPRALDEIKLQLKWRHQFQFAGYYVALDQGYYRDAGLEVTLIEAQPDTDMVDEVVSGRAEFGIGTSELLLARQTQPVVALAPIYQHSPFALAARADRASNLHELVGQPIMLEPGAAEILALFQQEGVSIDQLDIRPHTQRIDDLISGRVAAMSVYSTTEPYQLRRLGFNYNLFSARTSGIDFYGDILFTTEDQIRRHPKRVKGFLDASLAGWREAITHSETAIDLIMERYNSQKRDRDSYRFEANESRRLIRPDLIDVGHTNPGRWRHIADTYADLDMLPRNVSLDRFLYAPNRPLVDPRLLTALAGSLALLLLLSALTWKIARLNRRLTREIVERERINSRLQEHDALFRLITENSSDVIWILDVARRRLEYVSPSVKSMRGFSPEEVMARPIEDSMTVESWNRIAHLVEAIETQQRTRMKIDFAPRVTEIEQPVKMGGTVQTEVVTTPVLDESGHPVKLLGITRDTTQRKVLEAELRTRIAAIEAAGDAIAITDVQGYLLYANPAFAKQTGYALEELKGAHTRTFKSGRHDASLYADLWQTVLGGRIWRGELINKRKDGSLYEEEMTIAPVISVKGQVDCFVAIKRDVSERRSMERALKEANRQLSENLTRIRLLQKELAEQTIRDPLTGLHNRRYLDETLPREFARARHEGYTLTAAMVDVDHFKRINDTWGHPAGDSLLKSLAALLQERFREGDIVCRYGGEEFLVLLPHTSIEICLPRADWLRQAFGNFRMSYQDVEIRATLSIGLASYPECANSPQTLIQMADAALYQAKHKGRNRVEFMPSEAPES</sequence>
<feature type="domain" description="GGDEF" evidence="5">
    <location>
        <begin position="703"/>
        <end position="836"/>
    </location>
</feature>
<dbReference type="Gene3D" id="3.30.450.20">
    <property type="entry name" value="PAS domain"/>
    <property type="match status" value="2"/>
</dbReference>
<dbReference type="AlphaFoldDB" id="G2E4P5"/>
<dbReference type="SMART" id="SM00267">
    <property type="entry name" value="GGDEF"/>
    <property type="match status" value="1"/>
</dbReference>
<proteinExistence type="predicted"/>
<dbReference type="eggNOG" id="COG0715">
    <property type="taxonomic scope" value="Bacteria"/>
</dbReference>
<dbReference type="CDD" id="cd01949">
    <property type="entry name" value="GGDEF"/>
    <property type="match status" value="1"/>
</dbReference>
<dbReference type="eggNOG" id="COG3706">
    <property type="taxonomic scope" value="Bacteria"/>
</dbReference>
<feature type="coiled-coil region" evidence="2">
    <location>
        <begin position="634"/>
        <end position="668"/>
    </location>
</feature>
<feature type="domain" description="PAS" evidence="3">
    <location>
        <begin position="394"/>
        <end position="440"/>
    </location>
</feature>
<dbReference type="SUPFAM" id="SSF55073">
    <property type="entry name" value="Nucleotide cyclase"/>
    <property type="match status" value="1"/>
</dbReference>
<feature type="domain" description="PAC" evidence="4">
    <location>
        <begin position="596"/>
        <end position="650"/>
    </location>
</feature>
<dbReference type="PATRIC" id="fig|765913.3.peg.3324"/>
<dbReference type="NCBIfam" id="TIGR00229">
    <property type="entry name" value="sensory_box"/>
    <property type="match status" value="2"/>
</dbReference>
<accession>G2E4P5</accession>
<dbReference type="SUPFAM" id="SSF53850">
    <property type="entry name" value="Periplasmic binding protein-like II"/>
    <property type="match status" value="1"/>
</dbReference>
<dbReference type="InterPro" id="IPR013767">
    <property type="entry name" value="PAS_fold"/>
</dbReference>
<dbReference type="PROSITE" id="PS50112">
    <property type="entry name" value="PAS"/>
    <property type="match status" value="2"/>
</dbReference>
<dbReference type="PANTHER" id="PTHR46663">
    <property type="entry name" value="DIGUANYLATE CYCLASE DGCT-RELATED"/>
    <property type="match status" value="1"/>
</dbReference>